<dbReference type="InterPro" id="IPR050301">
    <property type="entry name" value="NTE"/>
</dbReference>
<dbReference type="Pfam" id="PF01734">
    <property type="entry name" value="Patatin"/>
    <property type="match status" value="1"/>
</dbReference>
<keyword evidence="2 4" id="KW-0442">Lipid degradation</keyword>
<dbReference type="GO" id="GO:0016042">
    <property type="term" value="P:lipid catabolic process"/>
    <property type="evidence" value="ECO:0007669"/>
    <property type="project" value="UniProtKB-UniRule"/>
</dbReference>
<feature type="transmembrane region" description="Helical" evidence="5">
    <location>
        <begin position="417"/>
        <end position="436"/>
    </location>
</feature>
<evidence type="ECO:0000259" key="6">
    <source>
        <dbReference type="PROSITE" id="PS51635"/>
    </source>
</evidence>
<dbReference type="InterPro" id="IPR016035">
    <property type="entry name" value="Acyl_Trfase/lysoPLipase"/>
</dbReference>
<evidence type="ECO:0000256" key="5">
    <source>
        <dbReference type="SAM" id="Phobius"/>
    </source>
</evidence>
<dbReference type="Proteomes" id="UP000014923">
    <property type="component" value="Unassembled WGS sequence"/>
</dbReference>
<evidence type="ECO:0000256" key="1">
    <source>
        <dbReference type="ARBA" id="ARBA00022801"/>
    </source>
</evidence>
<keyword evidence="5" id="KW-0472">Membrane</keyword>
<keyword evidence="5" id="KW-0812">Transmembrane</keyword>
<feature type="short sequence motif" description="GXGXXG" evidence="4">
    <location>
        <begin position="9"/>
        <end position="14"/>
    </location>
</feature>
<dbReference type="PANTHER" id="PTHR14226">
    <property type="entry name" value="NEUROPATHY TARGET ESTERASE/SWISS CHEESE D.MELANOGASTER"/>
    <property type="match status" value="1"/>
</dbReference>
<accession>R7RV81</accession>
<dbReference type="InterPro" id="IPR002641">
    <property type="entry name" value="PNPLA_dom"/>
</dbReference>
<dbReference type="eggNOG" id="COG1752">
    <property type="taxonomic scope" value="Bacteria"/>
</dbReference>
<reference evidence="7" key="1">
    <citation type="submission" date="2013-03" db="EMBL/GenBank/DDBJ databases">
        <title>Draft genome sequence of the hydrogen-ethanol-producing anaerobic alkalithermophilic Caloramator celere.</title>
        <authorList>
            <person name="Ciranna A."/>
            <person name="Larjo A."/>
            <person name="Kivisto A."/>
            <person name="Santala V."/>
            <person name="Roos C."/>
            <person name="Karp M."/>
        </authorList>
    </citation>
    <scope>NUCLEOTIDE SEQUENCE [LARGE SCALE GENOMIC DNA]</scope>
    <source>
        <strain evidence="7">DSM 8682</strain>
    </source>
</reference>
<evidence type="ECO:0000313" key="7">
    <source>
        <dbReference type="EMBL" id="CDF59470.1"/>
    </source>
</evidence>
<dbReference type="OrthoDB" id="9770965at2"/>
<dbReference type="SUPFAM" id="SSF52151">
    <property type="entry name" value="FabD/lysophospholipase-like"/>
    <property type="match status" value="1"/>
</dbReference>
<feature type="active site" description="Proton acceptor" evidence="4">
    <location>
        <position position="175"/>
    </location>
</feature>
<evidence type="ECO:0000256" key="3">
    <source>
        <dbReference type="ARBA" id="ARBA00023098"/>
    </source>
</evidence>
<evidence type="ECO:0000313" key="8">
    <source>
        <dbReference type="Proteomes" id="UP000014923"/>
    </source>
</evidence>
<dbReference type="Gene3D" id="3.40.1090.10">
    <property type="entry name" value="Cytosolic phospholipase A2 catalytic domain"/>
    <property type="match status" value="2"/>
</dbReference>
<keyword evidence="3 4" id="KW-0443">Lipid metabolism</keyword>
<feature type="short sequence motif" description="GXSXG" evidence="4">
    <location>
        <begin position="36"/>
        <end position="40"/>
    </location>
</feature>
<dbReference type="AlphaFoldDB" id="R7RV81"/>
<gene>
    <name evidence="7" type="ORF">TCEL_00936</name>
</gene>
<evidence type="ECO:0000256" key="4">
    <source>
        <dbReference type="PROSITE-ProRule" id="PRU01161"/>
    </source>
</evidence>
<dbReference type="EMBL" id="CAVN010000099">
    <property type="protein sequence ID" value="CDF59470.1"/>
    <property type="molecule type" value="Genomic_DNA"/>
</dbReference>
<keyword evidence="1 4" id="KW-0378">Hydrolase</keyword>
<dbReference type="CDD" id="cd07209">
    <property type="entry name" value="Pat_hypo_Ecoli_Z1214_like"/>
    <property type="match status" value="1"/>
</dbReference>
<comment type="caution">
    <text evidence="7">The sequence shown here is derived from an EMBL/GenBank/DDBJ whole genome shotgun (WGS) entry which is preliminary data.</text>
</comment>
<sequence length="446" mass="50424">MAYGLVLGGGGAKGGYEIGVWKALRELNIPICAVCGTSVGALNGALIVQDEFDKAIEIWTSITMDTVIKLEGEIAASQERENKITNKIRNIKAAIKSGGLDVTPLKMLIDEVVDEDKIRNSDIDFGLVTFSLSDFKPVEVFKEEIPYGKLKDYLLASACFPAFKPHEIDNKKFIDGGVYNNIPVSMMRKKGIKDIIVVDVSGIGVTQRTKYKDCNIIKIKNSEDLGRTLSFDSEKSKINIEVGYLDTLKVFNKLTGYKYYIKNNNLNLGSKYIGRLNTEDLKNLYKFLGLEWGRPNKSSKLIIDKILRVIQQYSPSNLTADSVILAMAEITAEQLSIERRRVYELDELIEKIYNTYIDIKTSSDFNEYVNGLKKLILSKNEIEFDREMKKVYMEAKFLLSFSPGMEEGEEIKRFRRLLAVFMPKVVVANLFISLLIQRKNMEVTNG</sequence>
<keyword evidence="5" id="KW-1133">Transmembrane helix</keyword>
<organism evidence="7 8">
    <name type="scientific">Thermobrachium celere DSM 8682</name>
    <dbReference type="NCBI Taxonomy" id="941824"/>
    <lineage>
        <taxon>Bacteria</taxon>
        <taxon>Bacillati</taxon>
        <taxon>Bacillota</taxon>
        <taxon>Clostridia</taxon>
        <taxon>Eubacteriales</taxon>
        <taxon>Clostridiaceae</taxon>
        <taxon>Thermobrachium</taxon>
    </lineage>
</organism>
<dbReference type="RefSeq" id="WP_018663396.1">
    <property type="nucleotide sequence ID" value="NZ_HF952018.1"/>
</dbReference>
<name>R7RV81_9CLOT</name>
<dbReference type="PANTHER" id="PTHR14226:SF29">
    <property type="entry name" value="NEUROPATHY TARGET ESTERASE SWS"/>
    <property type="match status" value="1"/>
</dbReference>
<evidence type="ECO:0000256" key="2">
    <source>
        <dbReference type="ARBA" id="ARBA00022963"/>
    </source>
</evidence>
<dbReference type="HOGENOM" id="CLU_034454_3_0_9"/>
<feature type="active site" description="Nucleophile" evidence="4">
    <location>
        <position position="38"/>
    </location>
</feature>
<keyword evidence="8" id="KW-1185">Reference proteome</keyword>
<feature type="domain" description="PNPLA" evidence="6">
    <location>
        <begin position="5"/>
        <end position="188"/>
    </location>
</feature>
<feature type="short sequence motif" description="DGA/G" evidence="4">
    <location>
        <begin position="175"/>
        <end position="177"/>
    </location>
</feature>
<protein>
    <recommendedName>
        <fullName evidence="6">PNPLA domain-containing protein</fullName>
    </recommendedName>
</protein>
<dbReference type="GO" id="GO:0016787">
    <property type="term" value="F:hydrolase activity"/>
    <property type="evidence" value="ECO:0007669"/>
    <property type="project" value="UniProtKB-UniRule"/>
</dbReference>
<proteinExistence type="predicted"/>
<dbReference type="PROSITE" id="PS51635">
    <property type="entry name" value="PNPLA"/>
    <property type="match status" value="1"/>
</dbReference>